<evidence type="ECO:0000313" key="2">
    <source>
        <dbReference type="EMBL" id="MCI4682844.1"/>
    </source>
</evidence>
<feature type="compositionally biased region" description="Basic and acidic residues" evidence="1">
    <location>
        <begin position="90"/>
        <end position="107"/>
    </location>
</feature>
<dbReference type="RefSeq" id="WP_243066830.1">
    <property type="nucleotide sequence ID" value="NZ_JAIVFK010000010.1"/>
</dbReference>
<protein>
    <submittedName>
        <fullName evidence="2">Uncharacterized protein</fullName>
    </submittedName>
</protein>
<sequence length="107" mass="11981">MSLDTKVEFRAEALPGANPSARRNEWLKLQCLKGRGGGDLRQFAVGKTCVLFRSLSNKIPVIHIFALFFAFFRLAQAAAHSPESNLIRAAPERIREPGESRMRKSLL</sequence>
<accession>A0ABS9Z588</accession>
<name>A0ABS9Z588_9HYPH</name>
<reference evidence="2" key="1">
    <citation type="journal article" date="2022" name="ISME J.">
        <title>Identification of active gaseous-alkane degraders at natural gas seeps.</title>
        <authorList>
            <person name="Farhan Ul Haque M."/>
            <person name="Hernandez M."/>
            <person name="Crombie A.T."/>
            <person name="Murrell J.C."/>
        </authorList>
    </citation>
    <scope>NUCLEOTIDE SEQUENCE</scope>
    <source>
        <strain evidence="2">PC2</strain>
    </source>
</reference>
<gene>
    <name evidence="2" type="ORF">K2U94_08705</name>
</gene>
<evidence type="ECO:0000256" key="1">
    <source>
        <dbReference type="SAM" id="MobiDB-lite"/>
    </source>
</evidence>
<evidence type="ECO:0000313" key="3">
    <source>
        <dbReference type="Proteomes" id="UP001139104"/>
    </source>
</evidence>
<feature type="region of interest" description="Disordered" evidence="1">
    <location>
        <begin position="79"/>
        <end position="107"/>
    </location>
</feature>
<proteinExistence type="predicted"/>
<comment type="caution">
    <text evidence="2">The sequence shown here is derived from an EMBL/GenBank/DDBJ whole genome shotgun (WGS) entry which is preliminary data.</text>
</comment>
<dbReference type="Proteomes" id="UP001139104">
    <property type="component" value="Unassembled WGS sequence"/>
</dbReference>
<organism evidence="2 3">
    <name type="scientific">Candidatus Rhodoblastus alkanivorans</name>
    <dbReference type="NCBI Taxonomy" id="2954117"/>
    <lineage>
        <taxon>Bacteria</taxon>
        <taxon>Pseudomonadati</taxon>
        <taxon>Pseudomonadota</taxon>
        <taxon>Alphaproteobacteria</taxon>
        <taxon>Hyphomicrobiales</taxon>
        <taxon>Rhodoblastaceae</taxon>
        <taxon>Rhodoblastus</taxon>
    </lineage>
</organism>
<dbReference type="EMBL" id="JAIVFP010000001">
    <property type="protein sequence ID" value="MCI4682844.1"/>
    <property type="molecule type" value="Genomic_DNA"/>
</dbReference>
<keyword evidence="3" id="KW-1185">Reference proteome</keyword>